<organism evidence="1 2">
    <name type="scientific">Aerococcus urinaehominis</name>
    <dbReference type="NCBI Taxonomy" id="128944"/>
    <lineage>
        <taxon>Bacteria</taxon>
        <taxon>Bacillati</taxon>
        <taxon>Bacillota</taxon>
        <taxon>Bacilli</taxon>
        <taxon>Lactobacillales</taxon>
        <taxon>Aerococcaceae</taxon>
        <taxon>Aerococcus</taxon>
    </lineage>
</organism>
<gene>
    <name evidence="1" type="ORF">AWM75_00765</name>
</gene>
<protein>
    <submittedName>
        <fullName evidence="1">Uncharacterized protein</fullName>
    </submittedName>
</protein>
<dbReference type="AlphaFoldDB" id="A0A0X8FJR9"/>
<name>A0A0X8FJR9_9LACT</name>
<keyword evidence="2" id="KW-1185">Reference proteome</keyword>
<accession>A0A0X8FJR9</accession>
<reference evidence="2" key="2">
    <citation type="submission" date="2016-01" db="EMBL/GenBank/DDBJ databases">
        <title>Six Aerococcus type strain genome sequencing and assembly using PacBio and Illumina Hiseq.</title>
        <authorList>
            <person name="Carkaci D."/>
            <person name="Dargis R."/>
            <person name="Nielsen X.C."/>
            <person name="Skovgaard O."/>
            <person name="Fuursted K."/>
            <person name="Christensen J.J."/>
        </authorList>
    </citation>
    <scope>NUCLEOTIDE SEQUENCE [LARGE SCALE GENOMIC DNA]</scope>
    <source>
        <strain evidence="2">CCUG42038B</strain>
    </source>
</reference>
<dbReference type="Proteomes" id="UP000062260">
    <property type="component" value="Chromosome"/>
</dbReference>
<evidence type="ECO:0000313" key="2">
    <source>
        <dbReference type="Proteomes" id="UP000062260"/>
    </source>
</evidence>
<evidence type="ECO:0000313" key="1">
    <source>
        <dbReference type="EMBL" id="AMB98613.1"/>
    </source>
</evidence>
<dbReference type="STRING" id="128944.AWM75_00765"/>
<dbReference type="RefSeq" id="WP_067977272.1">
    <property type="nucleotide sequence ID" value="NZ_CP014163.1"/>
</dbReference>
<dbReference type="KEGG" id="auh:AWM75_00765"/>
<reference evidence="1 2" key="1">
    <citation type="journal article" date="2016" name="Genome Announc.">
        <title>Complete Genome Sequences of Aerococcus christensenii CCUG 28831T, Aerococcus sanguinicola CCUG 43001T, Aerococcus urinae CCUG 36881T, Aerococcus urinaeequi CCUG 28094T, Aerococcus urinaehominis CCUG 42038 BT, and Aerococcus viridans CCUG 4311T.</title>
        <authorList>
            <person name="Carkaci D."/>
            <person name="Dargis R."/>
            <person name="Nielsen X.C."/>
            <person name="Skovgaard O."/>
            <person name="Fuursted K."/>
            <person name="Christensen J.J."/>
        </authorList>
    </citation>
    <scope>NUCLEOTIDE SEQUENCE [LARGE SCALE GENOMIC DNA]</scope>
    <source>
        <strain evidence="1 2">CCUG42038B</strain>
    </source>
</reference>
<dbReference type="PANTHER" id="PTHR36111">
    <property type="entry name" value="INNER MEMBRANE PROTEIN-RELATED"/>
    <property type="match status" value="1"/>
</dbReference>
<sequence length="230" mass="23497">MGAVINAVLVVVGSALGLVFKKGISDRIAQAIQAGIGLVVFILGIQGALQGKQMIVTIAAIALGVLIGEGLDLDGMINRAIRYLEHRLSGGGNSQLAEGFIAASSLFCVGSMVIIGALENGLEGDPTTLITKGILDGISAIFLTSSYGLGVMLSAVAVLVLEGAMIILASFLAPFLAPAVINEVVATGSLLLIALGLNMMGIGKFKVLNYSPAMVVALVLMPLLTYLGFL</sequence>
<dbReference type="OrthoDB" id="9797976at2"/>
<proteinExistence type="predicted"/>
<dbReference type="InterPro" id="IPR007563">
    <property type="entry name" value="DUF554"/>
</dbReference>
<dbReference type="EMBL" id="CP014163">
    <property type="protein sequence ID" value="AMB98613.1"/>
    <property type="molecule type" value="Genomic_DNA"/>
</dbReference>
<dbReference type="Pfam" id="PF04474">
    <property type="entry name" value="DUF554"/>
    <property type="match status" value="1"/>
</dbReference>
<dbReference type="PANTHER" id="PTHR36111:SF2">
    <property type="entry name" value="INNER MEMBRANE PROTEIN"/>
    <property type="match status" value="1"/>
</dbReference>